<gene>
    <name evidence="3" type="ORF">SAMN04488113_10553</name>
</gene>
<evidence type="ECO:0000313" key="4">
    <source>
        <dbReference type="Proteomes" id="UP000198564"/>
    </source>
</evidence>
<keyword evidence="3" id="KW-0378">Hydrolase</keyword>
<dbReference type="STRING" id="1130080.SAMN04488113_10553"/>
<name>A0A1H6RZ03_9LACT</name>
<dbReference type="EMBL" id="FNYW01000005">
    <property type="protein sequence ID" value="SEI60879.1"/>
    <property type="molecule type" value="Genomic_DNA"/>
</dbReference>
<protein>
    <submittedName>
        <fullName evidence="3">Protease I</fullName>
    </submittedName>
</protein>
<dbReference type="GO" id="GO:0006508">
    <property type="term" value="P:proteolysis"/>
    <property type="evidence" value="ECO:0007669"/>
    <property type="project" value="UniProtKB-KW"/>
</dbReference>
<organism evidence="3 4">
    <name type="scientific">Alkalibacterium gilvum</name>
    <dbReference type="NCBI Taxonomy" id="1130080"/>
    <lineage>
        <taxon>Bacteria</taxon>
        <taxon>Bacillati</taxon>
        <taxon>Bacillota</taxon>
        <taxon>Bacilli</taxon>
        <taxon>Lactobacillales</taxon>
        <taxon>Carnobacteriaceae</taxon>
        <taxon>Alkalibacterium</taxon>
    </lineage>
</organism>
<evidence type="ECO:0000256" key="1">
    <source>
        <dbReference type="ARBA" id="ARBA00008542"/>
    </source>
</evidence>
<dbReference type="GO" id="GO:0008233">
    <property type="term" value="F:peptidase activity"/>
    <property type="evidence" value="ECO:0007669"/>
    <property type="project" value="UniProtKB-KW"/>
</dbReference>
<comment type="similarity">
    <text evidence="1">Belongs to the peptidase C56 family.</text>
</comment>
<dbReference type="InterPro" id="IPR029062">
    <property type="entry name" value="Class_I_gatase-like"/>
</dbReference>
<dbReference type="SUPFAM" id="SSF52317">
    <property type="entry name" value="Class I glutamine amidotransferase-like"/>
    <property type="match status" value="1"/>
</dbReference>
<dbReference type="CDD" id="cd03134">
    <property type="entry name" value="GATase1_PfpI_like"/>
    <property type="match status" value="1"/>
</dbReference>
<dbReference type="InterPro" id="IPR006286">
    <property type="entry name" value="C56_PfpI-like"/>
</dbReference>
<accession>A0A1H6RZ03</accession>
<dbReference type="InterPro" id="IPR002818">
    <property type="entry name" value="DJ-1/PfpI"/>
</dbReference>
<dbReference type="PANTHER" id="PTHR42733:SF2">
    <property type="entry name" value="DJ-1_THIJ_PFPI FAMILY PROTEIN"/>
    <property type="match status" value="1"/>
</dbReference>
<dbReference type="Proteomes" id="UP000198564">
    <property type="component" value="Unassembled WGS sequence"/>
</dbReference>
<dbReference type="PANTHER" id="PTHR42733">
    <property type="entry name" value="DJ-1 PROTEIN"/>
    <property type="match status" value="1"/>
</dbReference>
<proteinExistence type="inferred from homology"/>
<keyword evidence="3" id="KW-0645">Protease</keyword>
<dbReference type="Pfam" id="PF01965">
    <property type="entry name" value="DJ-1_PfpI"/>
    <property type="match status" value="1"/>
</dbReference>
<dbReference type="RefSeq" id="WP_091633159.1">
    <property type="nucleotide sequence ID" value="NZ_FNYW01000005.1"/>
</dbReference>
<sequence length="171" mass="18488">MAKKIAAVLTHLFEDVEFTSPNEVLVKNGHSVETIGFNANETVEGKKGNASVTIDKGIDDVSPDDYDALLIPGGYSPDKLRKDERFLDFVRAFAGKKPIFSICHAPQLLINAQVVKGKDITSVSQVAIDLKNAGANFIDKEVVKDTSGLISSRTPDDLPAFNKAILESLSE</sequence>
<keyword evidence="4" id="KW-1185">Reference proteome</keyword>
<dbReference type="OrthoDB" id="9792284at2"/>
<evidence type="ECO:0000259" key="2">
    <source>
        <dbReference type="Pfam" id="PF01965"/>
    </source>
</evidence>
<reference evidence="4" key="1">
    <citation type="submission" date="2016-10" db="EMBL/GenBank/DDBJ databases">
        <authorList>
            <person name="Varghese N."/>
            <person name="Submissions S."/>
        </authorList>
    </citation>
    <scope>NUCLEOTIDE SEQUENCE [LARGE SCALE GENOMIC DNA]</scope>
    <source>
        <strain evidence="4">DSM 25751</strain>
    </source>
</reference>
<dbReference type="Gene3D" id="3.40.50.880">
    <property type="match status" value="1"/>
</dbReference>
<feature type="domain" description="DJ-1/PfpI" evidence="2">
    <location>
        <begin position="3"/>
        <end position="167"/>
    </location>
</feature>
<dbReference type="PROSITE" id="PS51276">
    <property type="entry name" value="PEPTIDASE_C56_PFPI"/>
    <property type="match status" value="1"/>
</dbReference>
<evidence type="ECO:0000313" key="3">
    <source>
        <dbReference type="EMBL" id="SEI60879.1"/>
    </source>
</evidence>
<dbReference type="AlphaFoldDB" id="A0A1H6RZ03"/>
<dbReference type="NCBIfam" id="TIGR01382">
    <property type="entry name" value="PfpI"/>
    <property type="match status" value="1"/>
</dbReference>